<dbReference type="GO" id="GO:0051082">
    <property type="term" value="F:unfolded protein binding"/>
    <property type="evidence" value="ECO:0007669"/>
    <property type="project" value="TreeGrafter"/>
</dbReference>
<proteinExistence type="inferred from homology"/>
<dbReference type="EMBL" id="PDNA01000023">
    <property type="protein sequence ID" value="PGH23527.1"/>
    <property type="molecule type" value="Genomic_DNA"/>
</dbReference>
<dbReference type="SUPFAM" id="SSF58014">
    <property type="entry name" value="Coiled-coil domain of nucleotide exchange factor GrpE"/>
    <property type="match status" value="1"/>
</dbReference>
<dbReference type="Gene3D" id="3.90.20.20">
    <property type="match status" value="1"/>
</dbReference>
<dbReference type="CDD" id="cd00446">
    <property type="entry name" value="GrpE"/>
    <property type="match status" value="1"/>
</dbReference>
<dbReference type="PRINTS" id="PR00773">
    <property type="entry name" value="GRPEPROTEIN"/>
</dbReference>
<dbReference type="Gene3D" id="2.30.22.10">
    <property type="entry name" value="Head domain of nucleotide exchange factor GrpE"/>
    <property type="match status" value="1"/>
</dbReference>
<evidence type="ECO:0000313" key="7">
    <source>
        <dbReference type="Proteomes" id="UP000224634"/>
    </source>
</evidence>
<evidence type="ECO:0000256" key="2">
    <source>
        <dbReference type="ARBA" id="ARBA00014521"/>
    </source>
</evidence>
<evidence type="ECO:0000313" key="6">
    <source>
        <dbReference type="EMBL" id="PGH23527.1"/>
    </source>
</evidence>
<evidence type="ECO:0000256" key="3">
    <source>
        <dbReference type="ARBA" id="ARBA00023186"/>
    </source>
</evidence>
<dbReference type="GO" id="GO:0000774">
    <property type="term" value="F:adenyl-nucleotide exchange factor activity"/>
    <property type="evidence" value="ECO:0007669"/>
    <property type="project" value="InterPro"/>
</dbReference>
<protein>
    <recommendedName>
        <fullName evidence="2">GrpE protein homolog, mitochondrial</fullName>
    </recommendedName>
</protein>
<dbReference type="GO" id="GO:0006457">
    <property type="term" value="P:protein folding"/>
    <property type="evidence" value="ECO:0007669"/>
    <property type="project" value="InterPro"/>
</dbReference>
<dbReference type="PANTHER" id="PTHR21237:SF23">
    <property type="entry name" value="GRPE PROTEIN HOMOLOG, MITOCHONDRIAL"/>
    <property type="match status" value="1"/>
</dbReference>
<sequence length="266" mass="29595">MIARTILRQQRAAKSILSFRSVSTTSLPSTRASPLQLCSQRTAKPLAPRLFQRYASTESESKKENNEAAASGNGENGKAAEAEEALKKDLEEQSKLIIDLKDKYLRSVADFQNLQERTRRDMEAARAFAIQKFATDLLESVDNLDRALDAVPADKLKPVEGNGNQELIDLFSGLRMIETIMMNAMKKHGLVRFDPSEDVDGKPQKFDPKLHEATFMTPAPGKENGDIMHVQSKGFSLNGRVLRVSISPFFSLSIMDVCSMPDLEMT</sequence>
<name>A0A2B7YSD4_POLH7</name>
<dbReference type="Proteomes" id="UP000224634">
    <property type="component" value="Unassembled WGS sequence"/>
</dbReference>
<gene>
    <name evidence="6" type="ORF">AJ80_02481</name>
</gene>
<reference evidence="6 7" key="1">
    <citation type="submission" date="2017-10" db="EMBL/GenBank/DDBJ databases">
        <title>Comparative genomics in systemic dimorphic fungi from Ajellomycetaceae.</title>
        <authorList>
            <person name="Munoz J.F."/>
            <person name="Mcewen J.G."/>
            <person name="Clay O.K."/>
            <person name="Cuomo C.A."/>
        </authorList>
    </citation>
    <scope>NUCLEOTIDE SEQUENCE [LARGE SCALE GENOMIC DNA]</scope>
    <source>
        <strain evidence="6 7">UAMH7299</strain>
    </source>
</reference>
<evidence type="ECO:0000256" key="4">
    <source>
        <dbReference type="RuleBase" id="RU004478"/>
    </source>
</evidence>
<comment type="similarity">
    <text evidence="1 4">Belongs to the GrpE family.</text>
</comment>
<comment type="caution">
    <text evidence="6">The sequence shown here is derived from an EMBL/GenBank/DDBJ whole genome shotgun (WGS) entry which is preliminary data.</text>
</comment>
<dbReference type="GO" id="GO:0042803">
    <property type="term" value="F:protein homodimerization activity"/>
    <property type="evidence" value="ECO:0007669"/>
    <property type="project" value="InterPro"/>
</dbReference>
<organism evidence="6 7">
    <name type="scientific">Polytolypa hystricis (strain UAMH7299)</name>
    <dbReference type="NCBI Taxonomy" id="1447883"/>
    <lineage>
        <taxon>Eukaryota</taxon>
        <taxon>Fungi</taxon>
        <taxon>Dikarya</taxon>
        <taxon>Ascomycota</taxon>
        <taxon>Pezizomycotina</taxon>
        <taxon>Eurotiomycetes</taxon>
        <taxon>Eurotiomycetidae</taxon>
        <taxon>Onygenales</taxon>
        <taxon>Onygenales incertae sedis</taxon>
        <taxon>Polytolypa</taxon>
    </lineage>
</organism>
<dbReference type="InterPro" id="IPR013805">
    <property type="entry name" value="GrpE_CC"/>
</dbReference>
<dbReference type="HAMAP" id="MF_01151">
    <property type="entry name" value="GrpE"/>
    <property type="match status" value="1"/>
</dbReference>
<dbReference type="InterPro" id="IPR009012">
    <property type="entry name" value="GrpE_head"/>
</dbReference>
<dbReference type="InterPro" id="IPR000740">
    <property type="entry name" value="GrpE"/>
</dbReference>
<accession>A0A2B7YSD4</accession>
<dbReference type="GO" id="GO:0001405">
    <property type="term" value="C:PAM complex, Tim23 associated import motor"/>
    <property type="evidence" value="ECO:0007669"/>
    <property type="project" value="TreeGrafter"/>
</dbReference>
<feature type="region of interest" description="Disordered" evidence="5">
    <location>
        <begin position="55"/>
        <end position="84"/>
    </location>
</feature>
<dbReference type="GO" id="GO:0051087">
    <property type="term" value="F:protein-folding chaperone binding"/>
    <property type="evidence" value="ECO:0007669"/>
    <property type="project" value="InterPro"/>
</dbReference>
<dbReference type="SUPFAM" id="SSF51064">
    <property type="entry name" value="Head domain of nucleotide exchange factor GrpE"/>
    <property type="match status" value="1"/>
</dbReference>
<dbReference type="Pfam" id="PF01025">
    <property type="entry name" value="GrpE"/>
    <property type="match status" value="1"/>
</dbReference>
<dbReference type="STRING" id="1447883.A0A2B7YSD4"/>
<dbReference type="AlphaFoldDB" id="A0A2B7YSD4"/>
<dbReference type="OrthoDB" id="201635at2759"/>
<keyword evidence="3" id="KW-0143">Chaperone</keyword>
<feature type="compositionally biased region" description="Low complexity" evidence="5">
    <location>
        <begin position="67"/>
        <end position="77"/>
    </location>
</feature>
<evidence type="ECO:0000256" key="1">
    <source>
        <dbReference type="ARBA" id="ARBA00009054"/>
    </source>
</evidence>
<dbReference type="PANTHER" id="PTHR21237">
    <property type="entry name" value="GRPE PROTEIN"/>
    <property type="match status" value="1"/>
</dbReference>
<dbReference type="GO" id="GO:0030150">
    <property type="term" value="P:protein import into mitochondrial matrix"/>
    <property type="evidence" value="ECO:0007669"/>
    <property type="project" value="TreeGrafter"/>
</dbReference>
<evidence type="ECO:0000256" key="5">
    <source>
        <dbReference type="SAM" id="MobiDB-lite"/>
    </source>
</evidence>
<keyword evidence="7" id="KW-1185">Reference proteome</keyword>